<protein>
    <submittedName>
        <fullName evidence="3">OTU-like cysteine protease-domain-containing protein</fullName>
    </submittedName>
</protein>
<dbReference type="PROSITE" id="PS50802">
    <property type="entry name" value="OTU"/>
    <property type="match status" value="1"/>
</dbReference>
<comment type="caution">
    <text evidence="3">The sequence shown here is derived from an EMBL/GenBank/DDBJ whole genome shotgun (WGS) entry which is preliminary data.</text>
</comment>
<name>A0A1Y2B645_9TREE</name>
<evidence type="ECO:0000313" key="3">
    <source>
        <dbReference type="EMBL" id="ORY30166.1"/>
    </source>
</evidence>
<reference evidence="3 4" key="1">
    <citation type="submission" date="2016-07" db="EMBL/GenBank/DDBJ databases">
        <title>Pervasive Adenine N6-methylation of Active Genes in Fungi.</title>
        <authorList>
            <consortium name="DOE Joint Genome Institute"/>
            <person name="Mondo S.J."/>
            <person name="Dannebaum R.O."/>
            <person name="Kuo R.C."/>
            <person name="Labutti K."/>
            <person name="Haridas S."/>
            <person name="Kuo A."/>
            <person name="Salamov A."/>
            <person name="Ahrendt S.R."/>
            <person name="Lipzen A."/>
            <person name="Sullivan W."/>
            <person name="Andreopoulos W.B."/>
            <person name="Clum A."/>
            <person name="Lindquist E."/>
            <person name="Daum C."/>
            <person name="Ramamoorthy G.K."/>
            <person name="Gryganskyi A."/>
            <person name="Culley D."/>
            <person name="Magnuson J.K."/>
            <person name="James T.Y."/>
            <person name="O'Malley M.A."/>
            <person name="Stajich J.E."/>
            <person name="Spatafora J.W."/>
            <person name="Visel A."/>
            <person name="Grigoriev I.V."/>
        </authorList>
    </citation>
    <scope>NUCLEOTIDE SEQUENCE [LARGE SCALE GENOMIC DNA]</scope>
    <source>
        <strain evidence="3 4">68-887.2</strain>
    </source>
</reference>
<dbReference type="OrthoDB" id="2594556at2759"/>
<organism evidence="3 4">
    <name type="scientific">Naematelia encephala</name>
    <dbReference type="NCBI Taxonomy" id="71784"/>
    <lineage>
        <taxon>Eukaryota</taxon>
        <taxon>Fungi</taxon>
        <taxon>Dikarya</taxon>
        <taxon>Basidiomycota</taxon>
        <taxon>Agaricomycotina</taxon>
        <taxon>Tremellomycetes</taxon>
        <taxon>Tremellales</taxon>
        <taxon>Naemateliaceae</taxon>
        <taxon>Naematelia</taxon>
    </lineage>
</organism>
<dbReference type="InterPro" id="IPR038765">
    <property type="entry name" value="Papain-like_cys_pep_sf"/>
</dbReference>
<feature type="domain" description="OTU" evidence="2">
    <location>
        <begin position="78"/>
        <end position="204"/>
    </location>
</feature>
<sequence length="278" mass="31319">MSPSGGHEMSPLGGQGVEMSPSGGQTLPSSMPVPRPKVMVSTQTGGQNRGQPQRQPINTLKDVPVHLVHQLQSCPPTYHTNWIKGDGNCLFAAFAKALGRGTHSEMRSTAVHWIGDNQVDFIDFVPGGHDQALKKYLEKMSQQGVWGDYLTLGALCEAYKVHVHVLKRGHKGDFTWMEVGDKDKCKTEFWLYLNNHHYENLLGWWTQTAIGQSGWWTSSQGKLERREHYQLVDMFNSKRAHFFEKGTFLGKVPKCPFFKYSSFSFQPSAPWVIPLEPS</sequence>
<dbReference type="GO" id="GO:0006508">
    <property type="term" value="P:proteolysis"/>
    <property type="evidence" value="ECO:0007669"/>
    <property type="project" value="UniProtKB-KW"/>
</dbReference>
<dbReference type="CDD" id="cd22744">
    <property type="entry name" value="OTU"/>
    <property type="match status" value="1"/>
</dbReference>
<gene>
    <name evidence="3" type="ORF">BCR39DRAFT_598430</name>
</gene>
<feature type="region of interest" description="Disordered" evidence="1">
    <location>
        <begin position="1"/>
        <end position="58"/>
    </location>
</feature>
<evidence type="ECO:0000313" key="4">
    <source>
        <dbReference type="Proteomes" id="UP000193986"/>
    </source>
</evidence>
<dbReference type="AlphaFoldDB" id="A0A1Y2B645"/>
<dbReference type="Gene3D" id="3.90.70.80">
    <property type="match status" value="1"/>
</dbReference>
<dbReference type="GO" id="GO:0016579">
    <property type="term" value="P:protein deubiquitination"/>
    <property type="evidence" value="ECO:0007669"/>
    <property type="project" value="TreeGrafter"/>
</dbReference>
<dbReference type="EMBL" id="MCFC01000021">
    <property type="protein sequence ID" value="ORY30166.1"/>
    <property type="molecule type" value="Genomic_DNA"/>
</dbReference>
<dbReference type="InParanoid" id="A0A1Y2B645"/>
<dbReference type="PANTHER" id="PTHR12419">
    <property type="entry name" value="OTU DOMAIN CONTAINING PROTEIN"/>
    <property type="match status" value="1"/>
</dbReference>
<dbReference type="Proteomes" id="UP000193986">
    <property type="component" value="Unassembled WGS sequence"/>
</dbReference>
<evidence type="ECO:0000259" key="2">
    <source>
        <dbReference type="PROSITE" id="PS50802"/>
    </source>
</evidence>
<keyword evidence="3" id="KW-0378">Hydrolase</keyword>
<keyword evidence="3" id="KW-0645">Protease</keyword>
<dbReference type="InterPro" id="IPR050704">
    <property type="entry name" value="Peptidase_C85-like"/>
</dbReference>
<dbReference type="SUPFAM" id="SSF54001">
    <property type="entry name" value="Cysteine proteinases"/>
    <property type="match status" value="1"/>
</dbReference>
<proteinExistence type="predicted"/>
<evidence type="ECO:0000256" key="1">
    <source>
        <dbReference type="SAM" id="MobiDB-lite"/>
    </source>
</evidence>
<dbReference type="Pfam" id="PF02338">
    <property type="entry name" value="OTU"/>
    <property type="match status" value="1"/>
</dbReference>
<keyword evidence="4" id="KW-1185">Reference proteome</keyword>
<dbReference type="STRING" id="71784.A0A1Y2B645"/>
<dbReference type="GO" id="GO:0004843">
    <property type="term" value="F:cysteine-type deubiquitinase activity"/>
    <property type="evidence" value="ECO:0007669"/>
    <property type="project" value="TreeGrafter"/>
</dbReference>
<feature type="compositionally biased region" description="Low complexity" evidence="1">
    <location>
        <begin position="42"/>
        <end position="56"/>
    </location>
</feature>
<dbReference type="InterPro" id="IPR003323">
    <property type="entry name" value="OTU_dom"/>
</dbReference>
<accession>A0A1Y2B645</accession>